<dbReference type="Proteomes" id="UP000265618">
    <property type="component" value="Unassembled WGS sequence"/>
</dbReference>
<dbReference type="EMBL" id="BDIP01002916">
    <property type="protein sequence ID" value="GIQ87014.1"/>
    <property type="molecule type" value="Genomic_DNA"/>
</dbReference>
<name>A0A9K3GK94_9EUKA</name>
<comment type="caution">
    <text evidence="1">The sequence shown here is derived from an EMBL/GenBank/DDBJ whole genome shotgun (WGS) entry which is preliminary data.</text>
</comment>
<evidence type="ECO:0000313" key="1">
    <source>
        <dbReference type="EMBL" id="GIQ87014.1"/>
    </source>
</evidence>
<protein>
    <submittedName>
        <fullName evidence="1">Uncharacterized protein</fullName>
    </submittedName>
</protein>
<accession>A0A9K3GK94</accession>
<organism evidence="1 2">
    <name type="scientific">Kipferlia bialata</name>
    <dbReference type="NCBI Taxonomy" id="797122"/>
    <lineage>
        <taxon>Eukaryota</taxon>
        <taxon>Metamonada</taxon>
        <taxon>Carpediemonas-like organisms</taxon>
        <taxon>Kipferlia</taxon>
    </lineage>
</organism>
<gene>
    <name evidence="1" type="ORF">KIPB_008971</name>
</gene>
<dbReference type="AlphaFoldDB" id="A0A9K3GK94"/>
<keyword evidence="2" id="KW-1185">Reference proteome</keyword>
<evidence type="ECO:0000313" key="2">
    <source>
        <dbReference type="Proteomes" id="UP000265618"/>
    </source>
</evidence>
<reference evidence="1 2" key="1">
    <citation type="journal article" date="2018" name="PLoS ONE">
        <title>The draft genome of Kipferlia bialata reveals reductive genome evolution in fornicate parasites.</title>
        <authorList>
            <person name="Tanifuji G."/>
            <person name="Takabayashi S."/>
            <person name="Kume K."/>
            <person name="Takagi M."/>
            <person name="Nakayama T."/>
            <person name="Kamikawa R."/>
            <person name="Inagaki Y."/>
            <person name="Hashimoto T."/>
        </authorList>
    </citation>
    <scope>NUCLEOTIDE SEQUENCE [LARGE SCALE GENOMIC DNA]</scope>
    <source>
        <strain evidence="1">NY0173</strain>
    </source>
</reference>
<sequence length="353" mass="37152">MSEDAVAAPKEFFTGYVDVGDFYRDRAFTLPTPFPTPSAFAACPEYLLFGTAQGDIVFVEPPNREDAEVTACDTIPFTPDACVCGITTSTPSTAAGGADQGAVIVTAWSVNAEGEVVVCIKRISVRRKGNLSRRLTDVVSSLVIPQPTQEQGVNTGIRPVSAVVVSPAGYAAVAYSHPPSSQSGAMGSGSMPSQGQGQGEFCVVSTMAYQAKRRGPAVLSSRFDSVVPRHGECQDLYLETLCEGPVTAQDREKEVSLVTCVFPAAVVCLASTLRQPPVVYTLASNAGAQSGCSAIDLSSRDRDTARLGQTPLYTLSDTGLVKTVQSLTPILSKRSAQTDADGTERLNPQSLQV</sequence>
<proteinExistence type="predicted"/>